<evidence type="ECO:0000259" key="6">
    <source>
        <dbReference type="PROSITE" id="PS50977"/>
    </source>
</evidence>
<feature type="DNA-binding region" description="H-T-H motif" evidence="5">
    <location>
        <begin position="24"/>
        <end position="43"/>
    </location>
</feature>
<dbReference type="PROSITE" id="PS50977">
    <property type="entry name" value="HTH_TETR_2"/>
    <property type="match status" value="1"/>
</dbReference>
<dbReference type="InterPro" id="IPR036271">
    <property type="entry name" value="Tet_transcr_reg_TetR-rel_C_sf"/>
</dbReference>
<keyword evidence="4" id="KW-0804">Transcription</keyword>
<dbReference type="InterPro" id="IPR001647">
    <property type="entry name" value="HTH_TetR"/>
</dbReference>
<keyword evidence="1" id="KW-0678">Repressor</keyword>
<evidence type="ECO:0000256" key="3">
    <source>
        <dbReference type="ARBA" id="ARBA00023125"/>
    </source>
</evidence>
<dbReference type="PANTHER" id="PTHR47506">
    <property type="entry name" value="TRANSCRIPTIONAL REGULATORY PROTEIN"/>
    <property type="match status" value="1"/>
</dbReference>
<name>A0ABV2UUL2_9ACTN</name>
<dbReference type="Pfam" id="PF00440">
    <property type="entry name" value="TetR_N"/>
    <property type="match status" value="1"/>
</dbReference>
<evidence type="ECO:0000256" key="2">
    <source>
        <dbReference type="ARBA" id="ARBA00023015"/>
    </source>
</evidence>
<evidence type="ECO:0000256" key="4">
    <source>
        <dbReference type="ARBA" id="ARBA00023163"/>
    </source>
</evidence>
<comment type="caution">
    <text evidence="7">The sequence shown here is derived from an EMBL/GenBank/DDBJ whole genome shotgun (WGS) entry which is preliminary data.</text>
</comment>
<dbReference type="RefSeq" id="WP_355395942.1">
    <property type="nucleotide sequence ID" value="NZ_JBEGHN010000012.1"/>
</dbReference>
<dbReference type="PANTHER" id="PTHR47506:SF6">
    <property type="entry name" value="HTH-TYPE TRANSCRIPTIONAL REPRESSOR NEMR"/>
    <property type="match status" value="1"/>
</dbReference>
<evidence type="ECO:0000313" key="7">
    <source>
        <dbReference type="EMBL" id="MET9845237.1"/>
    </source>
</evidence>
<dbReference type="InterPro" id="IPR039538">
    <property type="entry name" value="BetI_C"/>
</dbReference>
<organism evidence="7 8">
    <name type="scientific">Streptomyces ossamyceticus</name>
    <dbReference type="NCBI Taxonomy" id="249581"/>
    <lineage>
        <taxon>Bacteria</taxon>
        <taxon>Bacillati</taxon>
        <taxon>Actinomycetota</taxon>
        <taxon>Actinomycetes</taxon>
        <taxon>Kitasatosporales</taxon>
        <taxon>Streptomycetaceae</taxon>
        <taxon>Streptomyces</taxon>
    </lineage>
</organism>
<dbReference type="SUPFAM" id="SSF48498">
    <property type="entry name" value="Tetracyclin repressor-like, C-terminal domain"/>
    <property type="match status" value="1"/>
</dbReference>
<accession>A0ABV2UUL2</accession>
<dbReference type="Gene3D" id="1.10.357.10">
    <property type="entry name" value="Tetracycline Repressor, domain 2"/>
    <property type="match status" value="1"/>
</dbReference>
<gene>
    <name evidence="7" type="ORF">ABZZ21_11770</name>
</gene>
<keyword evidence="3 5" id="KW-0238">DNA-binding</keyword>
<protein>
    <submittedName>
        <fullName evidence="7">TetR/AcrR family transcriptional regulator</fullName>
    </submittedName>
</protein>
<dbReference type="Proteomes" id="UP001550210">
    <property type="component" value="Unassembled WGS sequence"/>
</dbReference>
<reference evidence="7 8" key="1">
    <citation type="submission" date="2024-06" db="EMBL/GenBank/DDBJ databases">
        <title>The Natural Products Discovery Center: Release of the First 8490 Sequenced Strains for Exploring Actinobacteria Biosynthetic Diversity.</title>
        <authorList>
            <person name="Kalkreuter E."/>
            <person name="Kautsar S.A."/>
            <person name="Yang D."/>
            <person name="Bader C.D."/>
            <person name="Teijaro C.N."/>
            <person name="Fluegel L."/>
            <person name="Davis C.M."/>
            <person name="Simpson J.R."/>
            <person name="Lauterbach L."/>
            <person name="Steele A.D."/>
            <person name="Gui C."/>
            <person name="Meng S."/>
            <person name="Li G."/>
            <person name="Viehrig K."/>
            <person name="Ye F."/>
            <person name="Su P."/>
            <person name="Kiefer A.F."/>
            <person name="Nichols A."/>
            <person name="Cepeda A.J."/>
            <person name="Yan W."/>
            <person name="Fan B."/>
            <person name="Jiang Y."/>
            <person name="Adhikari A."/>
            <person name="Zheng C.-J."/>
            <person name="Schuster L."/>
            <person name="Cowan T.M."/>
            <person name="Smanski M.J."/>
            <person name="Chevrette M.G."/>
            <person name="De Carvalho L.P.S."/>
            <person name="Shen B."/>
        </authorList>
    </citation>
    <scope>NUCLEOTIDE SEQUENCE [LARGE SCALE GENOMIC DNA]</scope>
    <source>
        <strain evidence="7 8">NPDC006434</strain>
    </source>
</reference>
<keyword evidence="2" id="KW-0805">Transcription regulation</keyword>
<dbReference type="Pfam" id="PF13977">
    <property type="entry name" value="TetR_C_6"/>
    <property type="match status" value="1"/>
</dbReference>
<feature type="domain" description="HTH tetR-type" evidence="6">
    <location>
        <begin position="1"/>
        <end position="61"/>
    </location>
</feature>
<evidence type="ECO:0000313" key="8">
    <source>
        <dbReference type="Proteomes" id="UP001550210"/>
    </source>
</evidence>
<dbReference type="EMBL" id="JBEXPZ010000013">
    <property type="protein sequence ID" value="MET9845237.1"/>
    <property type="molecule type" value="Genomic_DNA"/>
</dbReference>
<evidence type="ECO:0000256" key="1">
    <source>
        <dbReference type="ARBA" id="ARBA00022491"/>
    </source>
</evidence>
<keyword evidence="8" id="KW-1185">Reference proteome</keyword>
<dbReference type="InterPro" id="IPR009057">
    <property type="entry name" value="Homeodomain-like_sf"/>
</dbReference>
<sequence>MERRRQVAQALLRVVESEGLEAASIPRIARELGATTGLVQTYFRTKDELLVFAAQYVGEAMNTRVATLLETCDPHDVKQRLLTSLGVLTGADEGTGTEARIWLAFLARAAYHPALREVHSAGSREIRDRCAEALALAQRLGRLPAGLDPRTEAFALIAFADGLTVQRAVEPELLRPDHVRQLLSRYLDRLMDDRKDRGEPL</sequence>
<proteinExistence type="predicted"/>
<dbReference type="SUPFAM" id="SSF46689">
    <property type="entry name" value="Homeodomain-like"/>
    <property type="match status" value="1"/>
</dbReference>
<evidence type="ECO:0000256" key="5">
    <source>
        <dbReference type="PROSITE-ProRule" id="PRU00335"/>
    </source>
</evidence>